<dbReference type="AlphaFoldDB" id="A0A9P6D166"/>
<feature type="transmembrane region" description="Helical" evidence="1">
    <location>
        <begin position="47"/>
        <end position="68"/>
    </location>
</feature>
<sequence length="208" mass="22836">MDSNAIVSMTGPPLLGIFANWSLFGVISSQVYIYSQAFPNDRRAIKVLVYGVYTLNIIQTSFLTETSWTMFASGYGNIKNLDKLGTSWLSVGVIGGIVELLVQLFYVYRIFVLSQSMVVTASILFVSISSFAAAIFNSVFAAKVGHLSALVARTSPTYVSTGVSNHSDILISITTYQCLLHFPSVGHAGRWLCLRCFNFNLPVLLCQY</sequence>
<dbReference type="OrthoDB" id="2681808at2759"/>
<feature type="transmembrane region" description="Helical" evidence="1">
    <location>
        <begin position="118"/>
        <end position="140"/>
    </location>
</feature>
<evidence type="ECO:0000313" key="3">
    <source>
        <dbReference type="Proteomes" id="UP000807469"/>
    </source>
</evidence>
<protein>
    <submittedName>
        <fullName evidence="2">Uncharacterized protein</fullName>
    </submittedName>
</protein>
<comment type="caution">
    <text evidence="2">The sequence shown here is derived from an EMBL/GenBank/DDBJ whole genome shotgun (WGS) entry which is preliminary data.</text>
</comment>
<feature type="transmembrane region" description="Helical" evidence="1">
    <location>
        <begin position="14"/>
        <end position="35"/>
    </location>
</feature>
<reference evidence="2" key="1">
    <citation type="submission" date="2020-11" db="EMBL/GenBank/DDBJ databases">
        <authorList>
            <consortium name="DOE Joint Genome Institute"/>
            <person name="Ahrendt S."/>
            <person name="Riley R."/>
            <person name="Andreopoulos W."/>
            <person name="Labutti K."/>
            <person name="Pangilinan J."/>
            <person name="Ruiz-Duenas F.J."/>
            <person name="Barrasa J.M."/>
            <person name="Sanchez-Garcia M."/>
            <person name="Camarero S."/>
            <person name="Miyauchi S."/>
            <person name="Serrano A."/>
            <person name="Linde D."/>
            <person name="Babiker R."/>
            <person name="Drula E."/>
            <person name="Ayuso-Fernandez I."/>
            <person name="Pacheco R."/>
            <person name="Padilla G."/>
            <person name="Ferreira P."/>
            <person name="Barriuso J."/>
            <person name="Kellner H."/>
            <person name="Castanera R."/>
            <person name="Alfaro M."/>
            <person name="Ramirez L."/>
            <person name="Pisabarro A.G."/>
            <person name="Kuo A."/>
            <person name="Tritt A."/>
            <person name="Lipzen A."/>
            <person name="He G."/>
            <person name="Yan M."/>
            <person name="Ng V."/>
            <person name="Cullen D."/>
            <person name="Martin F."/>
            <person name="Rosso M.-N."/>
            <person name="Henrissat B."/>
            <person name="Hibbett D."/>
            <person name="Martinez A.T."/>
            <person name="Grigoriev I.V."/>
        </authorList>
    </citation>
    <scope>NUCLEOTIDE SEQUENCE</scope>
    <source>
        <strain evidence="2">CIRM-BRFM 674</strain>
    </source>
</reference>
<keyword evidence="1" id="KW-1133">Transmembrane helix</keyword>
<evidence type="ECO:0000256" key="1">
    <source>
        <dbReference type="SAM" id="Phobius"/>
    </source>
</evidence>
<organism evidence="2 3">
    <name type="scientific">Pholiota conissans</name>
    <dbReference type="NCBI Taxonomy" id="109636"/>
    <lineage>
        <taxon>Eukaryota</taxon>
        <taxon>Fungi</taxon>
        <taxon>Dikarya</taxon>
        <taxon>Basidiomycota</taxon>
        <taxon>Agaricomycotina</taxon>
        <taxon>Agaricomycetes</taxon>
        <taxon>Agaricomycetidae</taxon>
        <taxon>Agaricales</taxon>
        <taxon>Agaricineae</taxon>
        <taxon>Strophariaceae</taxon>
        <taxon>Pholiota</taxon>
    </lineage>
</organism>
<name>A0A9P6D166_9AGAR</name>
<dbReference type="EMBL" id="MU155203">
    <property type="protein sequence ID" value="KAF9479935.1"/>
    <property type="molecule type" value="Genomic_DNA"/>
</dbReference>
<gene>
    <name evidence="2" type="ORF">BDN70DRAFT_857685</name>
</gene>
<proteinExistence type="predicted"/>
<feature type="transmembrane region" description="Helical" evidence="1">
    <location>
        <begin position="88"/>
        <end position="106"/>
    </location>
</feature>
<dbReference type="Proteomes" id="UP000807469">
    <property type="component" value="Unassembled WGS sequence"/>
</dbReference>
<dbReference type="PANTHER" id="PTHR40465">
    <property type="entry name" value="CHROMOSOME 1, WHOLE GENOME SHOTGUN SEQUENCE"/>
    <property type="match status" value="1"/>
</dbReference>
<keyword evidence="1" id="KW-0812">Transmembrane</keyword>
<keyword evidence="1" id="KW-0472">Membrane</keyword>
<keyword evidence="3" id="KW-1185">Reference proteome</keyword>
<evidence type="ECO:0000313" key="2">
    <source>
        <dbReference type="EMBL" id="KAF9479935.1"/>
    </source>
</evidence>
<dbReference type="PANTHER" id="PTHR40465:SF1">
    <property type="entry name" value="DUF6534 DOMAIN-CONTAINING PROTEIN"/>
    <property type="match status" value="1"/>
</dbReference>
<accession>A0A9P6D166</accession>